<dbReference type="STRING" id="1760988.SAMN02949497_0883"/>
<dbReference type="EMBL" id="FXAM01000001">
    <property type="protein sequence ID" value="SMF93596.1"/>
    <property type="molecule type" value="Genomic_DNA"/>
</dbReference>
<feature type="domain" description="O-antigen ligase-related" evidence="6">
    <location>
        <begin position="181"/>
        <end position="321"/>
    </location>
</feature>
<keyword evidence="8" id="KW-1185">Reference proteome</keyword>
<dbReference type="InterPro" id="IPR051533">
    <property type="entry name" value="WaaL-like"/>
</dbReference>
<dbReference type="GO" id="GO:0016874">
    <property type="term" value="F:ligase activity"/>
    <property type="evidence" value="ECO:0007669"/>
    <property type="project" value="UniProtKB-KW"/>
</dbReference>
<feature type="transmembrane region" description="Helical" evidence="5">
    <location>
        <begin position="149"/>
        <end position="167"/>
    </location>
</feature>
<keyword evidence="7" id="KW-0436">Ligase</keyword>
<feature type="transmembrane region" description="Helical" evidence="5">
    <location>
        <begin position="174"/>
        <end position="190"/>
    </location>
</feature>
<feature type="transmembrane region" description="Helical" evidence="5">
    <location>
        <begin position="86"/>
        <end position="105"/>
    </location>
</feature>
<name>A0A1Y6CTG8_9GAMM</name>
<feature type="transmembrane region" description="Helical" evidence="5">
    <location>
        <begin position="12"/>
        <end position="31"/>
    </location>
</feature>
<reference evidence="7 8" key="1">
    <citation type="submission" date="2016-12" db="EMBL/GenBank/DDBJ databases">
        <authorList>
            <person name="Song W.-J."/>
            <person name="Kurnit D.M."/>
        </authorList>
    </citation>
    <scope>NUCLEOTIDE SEQUENCE [LARGE SCALE GENOMIC DNA]</scope>
    <source>
        <strain evidence="7 8">175</strain>
    </source>
</reference>
<comment type="subcellular location">
    <subcellularLocation>
        <location evidence="1">Membrane</location>
        <topology evidence="1">Multi-pass membrane protein</topology>
    </subcellularLocation>
</comment>
<feature type="transmembrane region" description="Helical" evidence="5">
    <location>
        <begin position="372"/>
        <end position="388"/>
    </location>
</feature>
<evidence type="ECO:0000313" key="8">
    <source>
        <dbReference type="Proteomes" id="UP000192923"/>
    </source>
</evidence>
<protein>
    <submittedName>
        <fullName evidence="7">O-antigen ligase like membrane protein</fullName>
    </submittedName>
</protein>
<dbReference type="Pfam" id="PF04932">
    <property type="entry name" value="Wzy_C"/>
    <property type="match status" value="1"/>
</dbReference>
<evidence type="ECO:0000256" key="1">
    <source>
        <dbReference type="ARBA" id="ARBA00004141"/>
    </source>
</evidence>
<sequence length="397" mass="44429">MALRLPRLNGDLFPLLLLLSVYGFALSLLLGRGSYKPCLYLCGYATLGILAFTRPPRLDRDILAVVGLGTLLLGQGLAMAGDKLWGSAHTALFGATLLVFALRLLPERLAWGRPPPHAAIAAAFLLVAVLAHALAYPLKLNHAGLYSNLHYLALFSVTTLPLLFYFAATIQSRLRWLCILALVVDFWLLLKTQSRPGYLALLASALASLPFLSRRCQFIALGSIVLLPLGLYFSGLFGFAARVDDLAANFLKEERMIIWRETWAMQLRSPSLEWAFGHGFGAYFWNYQPISSYHGKEDFTFPHNYFLEVLYSHGLLGLTLVTLAYASFFWKLATTTWRCRDQAGTRFGIMLISVASAELVQSFLTLPLFSRHQLYPFGLLLGASLYYFRKHTLHERP</sequence>
<keyword evidence="2 5" id="KW-0812">Transmembrane</keyword>
<dbReference type="InterPro" id="IPR007016">
    <property type="entry name" value="O-antigen_ligase-rel_domated"/>
</dbReference>
<dbReference type="GO" id="GO:0016020">
    <property type="term" value="C:membrane"/>
    <property type="evidence" value="ECO:0007669"/>
    <property type="project" value="UniProtKB-SubCell"/>
</dbReference>
<feature type="transmembrane region" description="Helical" evidence="5">
    <location>
        <begin position="196"/>
        <end position="212"/>
    </location>
</feature>
<evidence type="ECO:0000259" key="6">
    <source>
        <dbReference type="Pfam" id="PF04932"/>
    </source>
</evidence>
<feature type="transmembrane region" description="Helical" evidence="5">
    <location>
        <begin position="62"/>
        <end position="80"/>
    </location>
</feature>
<dbReference type="AlphaFoldDB" id="A0A1Y6CTG8"/>
<feature type="transmembrane region" description="Helical" evidence="5">
    <location>
        <begin position="310"/>
        <end position="333"/>
    </location>
</feature>
<feature type="transmembrane region" description="Helical" evidence="5">
    <location>
        <begin position="117"/>
        <end position="137"/>
    </location>
</feature>
<feature type="transmembrane region" description="Helical" evidence="5">
    <location>
        <begin position="345"/>
        <end position="366"/>
    </location>
</feature>
<evidence type="ECO:0000256" key="3">
    <source>
        <dbReference type="ARBA" id="ARBA00022989"/>
    </source>
</evidence>
<dbReference type="PANTHER" id="PTHR37422:SF13">
    <property type="entry name" value="LIPOPOLYSACCHARIDE BIOSYNTHESIS PROTEIN PA4999-RELATED"/>
    <property type="match status" value="1"/>
</dbReference>
<gene>
    <name evidence="7" type="ORF">SAMN02949497_0883</name>
</gene>
<accession>A0A1Y6CTG8</accession>
<evidence type="ECO:0000313" key="7">
    <source>
        <dbReference type="EMBL" id="SMF93596.1"/>
    </source>
</evidence>
<dbReference type="Proteomes" id="UP000192923">
    <property type="component" value="Unassembled WGS sequence"/>
</dbReference>
<dbReference type="OrthoDB" id="5565266at2"/>
<organism evidence="7 8">
    <name type="scientific">Methylomagnum ishizawai</name>
    <dbReference type="NCBI Taxonomy" id="1760988"/>
    <lineage>
        <taxon>Bacteria</taxon>
        <taxon>Pseudomonadati</taxon>
        <taxon>Pseudomonadota</taxon>
        <taxon>Gammaproteobacteria</taxon>
        <taxon>Methylococcales</taxon>
        <taxon>Methylococcaceae</taxon>
        <taxon>Methylomagnum</taxon>
    </lineage>
</organism>
<proteinExistence type="predicted"/>
<evidence type="ECO:0000256" key="2">
    <source>
        <dbReference type="ARBA" id="ARBA00022692"/>
    </source>
</evidence>
<keyword evidence="3 5" id="KW-1133">Transmembrane helix</keyword>
<evidence type="ECO:0000256" key="4">
    <source>
        <dbReference type="ARBA" id="ARBA00023136"/>
    </source>
</evidence>
<evidence type="ECO:0000256" key="5">
    <source>
        <dbReference type="SAM" id="Phobius"/>
    </source>
</evidence>
<keyword evidence="4 5" id="KW-0472">Membrane</keyword>
<dbReference type="PANTHER" id="PTHR37422">
    <property type="entry name" value="TEICHURONIC ACID BIOSYNTHESIS PROTEIN TUAE"/>
    <property type="match status" value="1"/>
</dbReference>
<feature type="transmembrane region" description="Helical" evidence="5">
    <location>
        <begin position="219"/>
        <end position="241"/>
    </location>
</feature>